<gene>
    <name evidence="2" type="ORF">ElyMa_006329200</name>
</gene>
<organism evidence="2 3">
    <name type="scientific">Elysia marginata</name>
    <dbReference type="NCBI Taxonomy" id="1093978"/>
    <lineage>
        <taxon>Eukaryota</taxon>
        <taxon>Metazoa</taxon>
        <taxon>Spiralia</taxon>
        <taxon>Lophotrochozoa</taxon>
        <taxon>Mollusca</taxon>
        <taxon>Gastropoda</taxon>
        <taxon>Heterobranchia</taxon>
        <taxon>Euthyneura</taxon>
        <taxon>Panpulmonata</taxon>
        <taxon>Sacoglossa</taxon>
        <taxon>Placobranchoidea</taxon>
        <taxon>Plakobranchidae</taxon>
        <taxon>Elysia</taxon>
    </lineage>
</organism>
<name>A0AAV4HI69_9GAST</name>
<evidence type="ECO:0008006" key="4">
    <source>
        <dbReference type="Google" id="ProtNLM"/>
    </source>
</evidence>
<keyword evidence="1" id="KW-0472">Membrane</keyword>
<evidence type="ECO:0000256" key="1">
    <source>
        <dbReference type="SAM" id="Phobius"/>
    </source>
</evidence>
<evidence type="ECO:0000313" key="2">
    <source>
        <dbReference type="EMBL" id="GFR97633.1"/>
    </source>
</evidence>
<reference evidence="2 3" key="1">
    <citation type="journal article" date="2021" name="Elife">
        <title>Chloroplast acquisition without the gene transfer in kleptoplastic sea slugs, Plakobranchus ocellatus.</title>
        <authorList>
            <person name="Maeda T."/>
            <person name="Takahashi S."/>
            <person name="Yoshida T."/>
            <person name="Shimamura S."/>
            <person name="Takaki Y."/>
            <person name="Nagai Y."/>
            <person name="Toyoda A."/>
            <person name="Suzuki Y."/>
            <person name="Arimoto A."/>
            <person name="Ishii H."/>
            <person name="Satoh N."/>
            <person name="Nishiyama T."/>
            <person name="Hasebe M."/>
            <person name="Maruyama T."/>
            <person name="Minagawa J."/>
            <person name="Obokata J."/>
            <person name="Shigenobu S."/>
        </authorList>
    </citation>
    <scope>NUCLEOTIDE SEQUENCE [LARGE SCALE GENOMIC DNA]</scope>
</reference>
<protein>
    <recommendedName>
        <fullName evidence="4">Secreted protein</fullName>
    </recommendedName>
</protein>
<keyword evidence="1" id="KW-1133">Transmembrane helix</keyword>
<accession>A0AAV4HI69</accession>
<evidence type="ECO:0000313" key="3">
    <source>
        <dbReference type="Proteomes" id="UP000762676"/>
    </source>
</evidence>
<dbReference type="AlphaFoldDB" id="A0AAV4HI69"/>
<comment type="caution">
    <text evidence="2">The sequence shown here is derived from an EMBL/GenBank/DDBJ whole genome shotgun (WGS) entry which is preliminary data.</text>
</comment>
<feature type="transmembrane region" description="Helical" evidence="1">
    <location>
        <begin position="53"/>
        <end position="76"/>
    </location>
</feature>
<dbReference type="Proteomes" id="UP000762676">
    <property type="component" value="Unassembled WGS sequence"/>
</dbReference>
<sequence>MMGTGRAAVSEVVVAGVQAAMVAAGSVLATGVDASDAAKPAVCFTSFFDCKCVALLTNQASSSALVFVLGLAPRLLKKSFKTFRLLS</sequence>
<keyword evidence="3" id="KW-1185">Reference proteome</keyword>
<proteinExistence type="predicted"/>
<dbReference type="EMBL" id="BMAT01012706">
    <property type="protein sequence ID" value="GFR97633.1"/>
    <property type="molecule type" value="Genomic_DNA"/>
</dbReference>
<keyword evidence="1" id="KW-0812">Transmembrane</keyword>